<accession>A0A0B0EJ36</accession>
<comment type="caution">
    <text evidence="1">The sequence shown here is derived from an EMBL/GenBank/DDBJ whole genome shotgun (WGS) entry which is preliminary data.</text>
</comment>
<sequence>MVKVIKFPYRDGITEKLVKTDKSQVKLDIEAPKDITINREEVYMKDQVEMCYLLIRAWLIISKNN</sequence>
<dbReference type="EMBL" id="JRYO01000078">
    <property type="protein sequence ID" value="KHE93067.1"/>
    <property type="molecule type" value="Genomic_DNA"/>
</dbReference>
<protein>
    <submittedName>
        <fullName evidence="1">Carbon storage regulator</fullName>
    </submittedName>
</protein>
<dbReference type="Proteomes" id="UP000030652">
    <property type="component" value="Unassembled WGS sequence"/>
</dbReference>
<dbReference type="GO" id="GO:0003723">
    <property type="term" value="F:RNA binding"/>
    <property type="evidence" value="ECO:0007669"/>
    <property type="project" value="InterPro"/>
</dbReference>
<evidence type="ECO:0000313" key="1">
    <source>
        <dbReference type="EMBL" id="KHE93067.1"/>
    </source>
</evidence>
<dbReference type="InterPro" id="IPR036107">
    <property type="entry name" value="CsrA_sf"/>
</dbReference>
<dbReference type="InterPro" id="IPR003751">
    <property type="entry name" value="CsrA"/>
</dbReference>
<dbReference type="GO" id="GO:0006402">
    <property type="term" value="P:mRNA catabolic process"/>
    <property type="evidence" value="ECO:0007669"/>
    <property type="project" value="InterPro"/>
</dbReference>
<dbReference type="GO" id="GO:0006109">
    <property type="term" value="P:regulation of carbohydrate metabolic process"/>
    <property type="evidence" value="ECO:0007669"/>
    <property type="project" value="InterPro"/>
</dbReference>
<name>A0A0B0EJ36_9BACT</name>
<dbReference type="Pfam" id="PF02599">
    <property type="entry name" value="CsrA"/>
    <property type="match status" value="1"/>
</dbReference>
<reference evidence="1 2" key="1">
    <citation type="submission" date="2014-10" db="EMBL/GenBank/DDBJ databases">
        <title>Draft genome of anammox bacterium scalindua brodae, obtained using differential coverage binning of sequence data from two enrichment reactors.</title>
        <authorList>
            <person name="Speth D.R."/>
            <person name="Russ L."/>
            <person name="Kartal B."/>
            <person name="Op den Camp H.J."/>
            <person name="Dutilh B.E."/>
            <person name="Jetten M.S."/>
        </authorList>
    </citation>
    <scope>NUCLEOTIDE SEQUENCE [LARGE SCALE GENOMIC DNA]</scope>
    <source>
        <strain evidence="1">RU1</strain>
    </source>
</reference>
<evidence type="ECO:0000313" key="2">
    <source>
        <dbReference type="Proteomes" id="UP000030652"/>
    </source>
</evidence>
<dbReference type="SUPFAM" id="SSF117130">
    <property type="entry name" value="CsrA-like"/>
    <property type="match status" value="1"/>
</dbReference>
<gene>
    <name evidence="1" type="primary">csrA</name>
    <name evidence="1" type="ORF">SCABRO_01171</name>
</gene>
<proteinExistence type="predicted"/>
<organism evidence="1 2">
    <name type="scientific">Candidatus Scalindua brodae</name>
    <dbReference type="NCBI Taxonomy" id="237368"/>
    <lineage>
        <taxon>Bacteria</taxon>
        <taxon>Pseudomonadati</taxon>
        <taxon>Planctomycetota</taxon>
        <taxon>Candidatus Brocadiia</taxon>
        <taxon>Candidatus Brocadiales</taxon>
        <taxon>Candidatus Scalinduaceae</taxon>
        <taxon>Candidatus Scalindua</taxon>
    </lineage>
</organism>
<dbReference type="Gene3D" id="2.60.40.4380">
    <property type="entry name" value="Translational regulator CsrA"/>
    <property type="match status" value="1"/>
</dbReference>
<dbReference type="AlphaFoldDB" id="A0A0B0EJ36"/>